<evidence type="ECO:0000256" key="3">
    <source>
        <dbReference type="ARBA" id="ARBA00022989"/>
    </source>
</evidence>
<evidence type="ECO:0000256" key="2">
    <source>
        <dbReference type="ARBA" id="ARBA00022692"/>
    </source>
</evidence>
<keyword evidence="2 6" id="KW-0812">Transmembrane</keyword>
<dbReference type="PANTHER" id="PTHR36985">
    <property type="entry name" value="TRANSLOCATION AND ASSEMBLY MODULE SUBUNIT TAMB"/>
    <property type="match status" value="1"/>
</dbReference>
<comment type="subcellular location">
    <subcellularLocation>
        <location evidence="1">Membrane</location>
        <topology evidence="1">Single-pass membrane protein</topology>
    </subcellularLocation>
</comment>
<evidence type="ECO:0000313" key="9">
    <source>
        <dbReference type="Proteomes" id="UP000054683"/>
    </source>
</evidence>
<name>A0A158ERR0_9BURK</name>
<dbReference type="Proteomes" id="UP000054683">
    <property type="component" value="Unassembled WGS sequence"/>
</dbReference>
<accession>A0A158ERR0</accession>
<dbReference type="EMBL" id="FCOK02000001">
    <property type="protein sequence ID" value="SAL09769.1"/>
    <property type="molecule type" value="Genomic_DNA"/>
</dbReference>
<evidence type="ECO:0000259" key="7">
    <source>
        <dbReference type="Pfam" id="PF04357"/>
    </source>
</evidence>
<dbReference type="PANTHER" id="PTHR36985:SF1">
    <property type="entry name" value="TRANSLOCATION AND ASSEMBLY MODULE SUBUNIT TAMB"/>
    <property type="match status" value="1"/>
</dbReference>
<dbReference type="Pfam" id="PF04357">
    <property type="entry name" value="TamB"/>
    <property type="match status" value="1"/>
</dbReference>
<protein>
    <submittedName>
        <fullName evidence="8">PF04357 family protein</fullName>
    </submittedName>
</protein>
<evidence type="ECO:0000256" key="6">
    <source>
        <dbReference type="SAM" id="Phobius"/>
    </source>
</evidence>
<feature type="domain" description="Translocation and assembly module TamB C-terminal" evidence="7">
    <location>
        <begin position="998"/>
        <end position="1340"/>
    </location>
</feature>
<evidence type="ECO:0000256" key="1">
    <source>
        <dbReference type="ARBA" id="ARBA00004167"/>
    </source>
</evidence>
<feature type="region of interest" description="Disordered" evidence="5">
    <location>
        <begin position="1"/>
        <end position="35"/>
    </location>
</feature>
<dbReference type="GO" id="GO:0009306">
    <property type="term" value="P:protein secretion"/>
    <property type="evidence" value="ECO:0007669"/>
    <property type="project" value="InterPro"/>
</dbReference>
<dbReference type="GO" id="GO:0005886">
    <property type="term" value="C:plasma membrane"/>
    <property type="evidence" value="ECO:0007669"/>
    <property type="project" value="InterPro"/>
</dbReference>
<sequence length="1353" mass="140993">MSDQNGQSPRDPPAPSEDRGNGASENGAPAPKPRSGGWRRLAKWLGGVVLVLVLCFALGVAMILYALNSERGTRYVWQAATSLLGGRLSGTLDGGAIATGLQLRNVHWKSLDGKGTDIAVDSASGRWELTRAPLRFTIDYLHVGTVDARIAPSPKDNSKVELPTDLRLPIQLAVSDVTLDKLRLHEGATTTEFSRLALDGHSDGRHHEARIQRLDTPFGAVTAALKLDGGARPFALTGDAGYSGEVSGEAVQVAAHLTGSLENLAADINASGLKLKGQAHVEAAPFGDVPLKRALVTIDHVNPQAFSPSAPFADLAVRAELTPDPATPNALVVTGPVSIVNAKPGSVDKQLLPLIDAHANVKLDASEQAISDLSVRLLRDATVTGGGTLKGGSGQFDLKVAKLDLNAIESTIRPTQFAGPIGIHLAGDTQTITLDLSDPKAALHAQGKVTLDAKQTAFDGVKLGVGKGRIELSGALQKDTHSSYDLKAKLIDFNPLLLTDELVAKPPAKGSSKAKPAAKSGPIEARVNGTLTAAGVLAPTLTTKAQFKLGDSVYDNLPLTGAGTIQVAGTRILPSTATLSIAGNDVDLNGSFGAPGDRLRFRIDAPQLERLGFGLAGLVKADGDVTGSFAHPNLAANYQADSVVFGANRVGHAEGRAEARDGANGALVFTLQARDVSAEGVDLSSLDANLNGTRANHTLNASAVGKVRGNAVNLTVAANGRLTDARDGAHWDGTVTRLSNKGTPNVNLDAPLTVSYAPNHVVLGATRVSAEGAVLDLKSFALDGGRISSAGQLTNLSVARLLEIRQELEGGPPPAKTDLVFDGDWNFALGATATGYVQLKRRSGDVSIDAARGVAALGITDITARADFTGGNRLNATLHAQATRIGVIDANVHTTLVARDGVLTVADEAPLSGAIDANVPTLRTTGGLFGPTYLLDGHLGLKLTIAGVVAKPTLSGMLTGDGLSVTVIDQGVQLKDGVIRIALSENLVDLQQVEFHGASGTLRATGKVRLDQQQPDLTASIIADKLELFASPDRQLQLSGSASVANAGLQGGMAIDGKFTVDHALFDLPEQSAPSLGDDVVIERPDGTVKGENQHVVETGEKPVGAFAPRANIDINLGQKFRFRGAGADLGLAGTITAMSAPNMPLRAVGNVRVTPGSTYTAFGRKLGIENGFFTFNGPVANPGINILAMRRNQEIEAGVQVTGTVQSPIAKLISEPNVPDNEKLSWLLFGHGTDQGNNVGQQSAMTNALALLGSSQGKRIAQTFGLDEFSIGTSEVGLTDPQVVMLSKAINERLVLGYEQGLQSASNAIKATLSLSRFWSISAYGGTFQGLDLLYTRRFDSWSRRNGPSEGK</sequence>
<dbReference type="OrthoDB" id="5288149at2"/>
<dbReference type="RefSeq" id="WP_062080923.1">
    <property type="nucleotide sequence ID" value="NZ_FCOK02000001.1"/>
</dbReference>
<reference evidence="8 9" key="1">
    <citation type="submission" date="2016-01" db="EMBL/GenBank/DDBJ databases">
        <authorList>
            <person name="Oliw E.H."/>
        </authorList>
    </citation>
    <scope>NUCLEOTIDE SEQUENCE [LARGE SCALE GENOMIC DNA]</scope>
    <source>
        <strain evidence="8">LMG 27134</strain>
    </source>
</reference>
<evidence type="ECO:0000256" key="5">
    <source>
        <dbReference type="SAM" id="MobiDB-lite"/>
    </source>
</evidence>
<keyword evidence="3 6" id="KW-1133">Transmembrane helix</keyword>
<proteinExistence type="predicted"/>
<organism evidence="8 9">
    <name type="scientific">Caballeronia udeis</name>
    <dbReference type="NCBI Taxonomy" id="1232866"/>
    <lineage>
        <taxon>Bacteria</taxon>
        <taxon>Pseudomonadati</taxon>
        <taxon>Pseudomonadota</taxon>
        <taxon>Betaproteobacteria</taxon>
        <taxon>Burkholderiales</taxon>
        <taxon>Burkholderiaceae</taxon>
        <taxon>Caballeronia</taxon>
    </lineage>
</organism>
<evidence type="ECO:0000256" key="4">
    <source>
        <dbReference type="ARBA" id="ARBA00023136"/>
    </source>
</evidence>
<dbReference type="GO" id="GO:0097347">
    <property type="term" value="C:TAM protein secretion complex"/>
    <property type="evidence" value="ECO:0007669"/>
    <property type="project" value="TreeGrafter"/>
</dbReference>
<gene>
    <name evidence="8" type="ORF">AWB69_00084</name>
</gene>
<evidence type="ECO:0000313" key="8">
    <source>
        <dbReference type="EMBL" id="SAL09769.1"/>
    </source>
</evidence>
<keyword evidence="4 6" id="KW-0472">Membrane</keyword>
<dbReference type="InterPro" id="IPR007452">
    <property type="entry name" value="TamB_C"/>
</dbReference>
<feature type="transmembrane region" description="Helical" evidence="6">
    <location>
        <begin position="44"/>
        <end position="67"/>
    </location>
</feature>